<keyword evidence="2" id="KW-1185">Reference proteome</keyword>
<dbReference type="EMBL" id="QRDX01000002">
    <property type="protein sequence ID" value="RED49374.1"/>
    <property type="molecule type" value="Genomic_DNA"/>
</dbReference>
<protein>
    <submittedName>
        <fullName evidence="1">MerR-like DNA binding protein</fullName>
    </submittedName>
</protein>
<dbReference type="AlphaFoldDB" id="A0A3D9HIW0"/>
<comment type="caution">
    <text evidence="1">The sequence shown here is derived from an EMBL/GenBank/DDBJ whole genome shotgun (WGS) entry which is preliminary data.</text>
</comment>
<dbReference type="Pfam" id="PF13591">
    <property type="entry name" value="MerR_2"/>
    <property type="match status" value="1"/>
</dbReference>
<reference evidence="1 2" key="1">
    <citation type="submission" date="2018-07" db="EMBL/GenBank/DDBJ databases">
        <title>Genomic Encyclopedia of Type Strains, Phase III (KMG-III): the genomes of soil and plant-associated and newly described type strains.</title>
        <authorList>
            <person name="Whitman W."/>
        </authorList>
    </citation>
    <scope>NUCLEOTIDE SEQUENCE [LARGE SCALE GENOMIC DNA]</scope>
    <source>
        <strain evidence="1 2">CECT 8487</strain>
    </source>
</reference>
<dbReference type="OrthoDB" id="1494789at2"/>
<organism evidence="1 2">
    <name type="scientific">Seonamhaeicola aphaedonensis</name>
    <dbReference type="NCBI Taxonomy" id="1461338"/>
    <lineage>
        <taxon>Bacteria</taxon>
        <taxon>Pseudomonadati</taxon>
        <taxon>Bacteroidota</taxon>
        <taxon>Flavobacteriia</taxon>
        <taxon>Flavobacteriales</taxon>
        <taxon>Flavobacteriaceae</taxon>
    </lineage>
</organism>
<proteinExistence type="predicted"/>
<gene>
    <name evidence="1" type="ORF">DFQ02_102146</name>
</gene>
<evidence type="ECO:0000313" key="1">
    <source>
        <dbReference type="EMBL" id="RED49374.1"/>
    </source>
</evidence>
<accession>A0A3D9HIW0</accession>
<name>A0A3D9HIW0_9FLAO</name>
<dbReference type="RefSeq" id="WP_116039805.1">
    <property type="nucleotide sequence ID" value="NZ_QRDX01000002.1"/>
</dbReference>
<evidence type="ECO:0000313" key="2">
    <source>
        <dbReference type="Proteomes" id="UP000256629"/>
    </source>
</evidence>
<sequence length="96" mass="11607">MKEQDLISVQLLCKRYNVPNSFIEKLQEYQLIEVIVRQEDFFIHVAQIKKVEKLMRLHFDLNINLEGVDVIYNLLKQVEDLQEEIKSLKNKLNRYE</sequence>
<dbReference type="Proteomes" id="UP000256629">
    <property type="component" value="Unassembled WGS sequence"/>
</dbReference>
<dbReference type="Gene3D" id="1.10.1660.10">
    <property type="match status" value="1"/>
</dbReference>